<name>A0A0V8RVM8_PYROC</name>
<keyword evidence="3" id="KW-1185">Reference proteome</keyword>
<organism evidence="2 3">
    <name type="scientific">Pyrodictium occultum</name>
    <dbReference type="NCBI Taxonomy" id="2309"/>
    <lineage>
        <taxon>Archaea</taxon>
        <taxon>Thermoproteota</taxon>
        <taxon>Thermoprotei</taxon>
        <taxon>Desulfurococcales</taxon>
        <taxon>Pyrodictiaceae</taxon>
        <taxon>Pyrodictium</taxon>
    </lineage>
</organism>
<dbReference type="AlphaFoldDB" id="A0A0V8RVM8"/>
<feature type="region of interest" description="Disordered" evidence="1">
    <location>
        <begin position="1"/>
        <end position="59"/>
    </location>
</feature>
<reference evidence="2 3" key="1">
    <citation type="submission" date="2015-11" db="EMBL/GenBank/DDBJ databases">
        <title>Genome sequence of Pyrodictium occultum PL-19, a marine hyperthermophilic archaeon isolated from Volcano, Italy.</title>
        <authorList>
            <person name="Utturkar S."/>
            <person name="Huber H."/>
            <person name="Leptihn S."/>
            <person name="Brown S."/>
            <person name="Stetter K.O."/>
            <person name="Podar M."/>
        </authorList>
    </citation>
    <scope>NUCLEOTIDE SEQUENCE [LARGE SCALE GENOMIC DNA]</scope>
    <source>
        <strain evidence="2 3">PL-19</strain>
    </source>
</reference>
<evidence type="ECO:0000313" key="2">
    <source>
        <dbReference type="EMBL" id="KSW12096.1"/>
    </source>
</evidence>
<accession>A0A0V8RVM8</accession>
<dbReference type="EMBL" id="LNTB01000001">
    <property type="protein sequence ID" value="KSW12096.1"/>
    <property type="molecule type" value="Genomic_DNA"/>
</dbReference>
<proteinExistence type="predicted"/>
<gene>
    <name evidence="2" type="ORF">CF15_04820</name>
</gene>
<dbReference type="Proteomes" id="UP000053352">
    <property type="component" value="Unassembled WGS sequence"/>
</dbReference>
<evidence type="ECO:0000313" key="3">
    <source>
        <dbReference type="Proteomes" id="UP000053352"/>
    </source>
</evidence>
<evidence type="ECO:0000256" key="1">
    <source>
        <dbReference type="SAM" id="MobiDB-lite"/>
    </source>
</evidence>
<comment type="caution">
    <text evidence="2">The sequence shown here is derived from an EMBL/GenBank/DDBJ whole genome shotgun (WGS) entry which is preliminary data.</text>
</comment>
<protein>
    <submittedName>
        <fullName evidence="2">Uncharacterized protein</fullName>
    </submittedName>
</protein>
<sequence length="59" mass="6186">MFVKRLASMPESTAAARSSSMSPRRRGSPPVRLICATPSSAASPTRRSASPVESGLSPR</sequence>
<feature type="compositionally biased region" description="Low complexity" evidence="1">
    <location>
        <begin position="14"/>
        <end position="51"/>
    </location>
</feature>